<dbReference type="EMBL" id="SPKJ01000005">
    <property type="protein sequence ID" value="MYZ46745.1"/>
    <property type="molecule type" value="Genomic_DNA"/>
</dbReference>
<feature type="domain" description="MaoC-like" evidence="1">
    <location>
        <begin position="19"/>
        <end position="117"/>
    </location>
</feature>
<dbReference type="InterPro" id="IPR002539">
    <property type="entry name" value="MaoC-like_dom"/>
</dbReference>
<dbReference type="InterPro" id="IPR052342">
    <property type="entry name" value="MCH/BMMD"/>
</dbReference>
<organism evidence="2 3">
    <name type="scientific">Propylenella binzhouense</name>
    <dbReference type="NCBI Taxonomy" id="2555902"/>
    <lineage>
        <taxon>Bacteria</taxon>
        <taxon>Pseudomonadati</taxon>
        <taxon>Pseudomonadota</taxon>
        <taxon>Alphaproteobacteria</taxon>
        <taxon>Hyphomicrobiales</taxon>
        <taxon>Propylenellaceae</taxon>
        <taxon>Propylenella</taxon>
    </lineage>
</organism>
<evidence type="ECO:0000259" key="1">
    <source>
        <dbReference type="Pfam" id="PF01575"/>
    </source>
</evidence>
<accession>A0A964WSF2</accession>
<dbReference type="AlphaFoldDB" id="A0A964WSF2"/>
<dbReference type="RefSeq" id="WP_161139079.1">
    <property type="nucleotide sequence ID" value="NZ_SPKJ01000005.1"/>
</dbReference>
<evidence type="ECO:0000313" key="2">
    <source>
        <dbReference type="EMBL" id="MYZ46745.1"/>
    </source>
</evidence>
<dbReference type="PANTHER" id="PTHR43664:SF1">
    <property type="entry name" value="BETA-METHYLMALYL-COA DEHYDRATASE"/>
    <property type="match status" value="1"/>
</dbReference>
<sequence>MRYFEDLTVGTVWPLGTHTFTAEDIKRFATAFDPQPFHVDEAAAERSHFGRLCASGWHTVSIWMRLNVLNMQRMAQEMQAAGEPLARKGPSPGFEDLKWLKPVHAGDAVTYETEIAARRPSRSRPGWGLVTLRNSGRNQRGELVLTFQSHVFVEMRAAEPTAEADEALADQ</sequence>
<reference evidence="2" key="1">
    <citation type="submission" date="2019-03" db="EMBL/GenBank/DDBJ databases">
        <title>Afifella sp. nov., isolated from activated sludge.</title>
        <authorList>
            <person name="Li Q."/>
            <person name="Liu Y."/>
        </authorList>
    </citation>
    <scope>NUCLEOTIDE SEQUENCE</scope>
    <source>
        <strain evidence="2">L72</strain>
    </source>
</reference>
<gene>
    <name evidence="2" type="ORF">E4O86_03295</name>
</gene>
<comment type="caution">
    <text evidence="2">The sequence shown here is derived from an EMBL/GenBank/DDBJ whole genome shotgun (WGS) entry which is preliminary data.</text>
</comment>
<protein>
    <submittedName>
        <fullName evidence="2">MaoC family dehydratase</fullName>
    </submittedName>
</protein>
<dbReference type="Pfam" id="PF01575">
    <property type="entry name" value="MaoC_dehydratas"/>
    <property type="match status" value="1"/>
</dbReference>
<dbReference type="SUPFAM" id="SSF54637">
    <property type="entry name" value="Thioesterase/thiol ester dehydrase-isomerase"/>
    <property type="match status" value="1"/>
</dbReference>
<dbReference type="InterPro" id="IPR029069">
    <property type="entry name" value="HotDog_dom_sf"/>
</dbReference>
<dbReference type="PANTHER" id="PTHR43664">
    <property type="entry name" value="MONOAMINE OXIDASE-RELATED"/>
    <property type="match status" value="1"/>
</dbReference>
<name>A0A964WSF2_9HYPH</name>
<proteinExistence type="predicted"/>
<evidence type="ECO:0000313" key="3">
    <source>
        <dbReference type="Proteomes" id="UP000773614"/>
    </source>
</evidence>
<dbReference type="Proteomes" id="UP000773614">
    <property type="component" value="Unassembled WGS sequence"/>
</dbReference>
<dbReference type="CDD" id="cd03454">
    <property type="entry name" value="YdeM"/>
    <property type="match status" value="1"/>
</dbReference>
<keyword evidence="3" id="KW-1185">Reference proteome</keyword>
<dbReference type="Gene3D" id="3.10.129.10">
    <property type="entry name" value="Hotdog Thioesterase"/>
    <property type="match status" value="1"/>
</dbReference>
<dbReference type="OrthoDB" id="9797938at2"/>